<dbReference type="Pfam" id="PF04338">
    <property type="entry name" value="DUF481"/>
    <property type="match status" value="1"/>
</dbReference>
<dbReference type="Proteomes" id="UP000053226">
    <property type="component" value="Unassembled WGS sequence"/>
</dbReference>
<dbReference type="RefSeq" id="WP_047255253.1">
    <property type="nucleotide sequence ID" value="NZ_CAWMUS010000003.1"/>
</dbReference>
<evidence type="ECO:0000313" key="2">
    <source>
        <dbReference type="EMBL" id="KPD04101.1"/>
    </source>
</evidence>
<dbReference type="OrthoDB" id="9806250at2"/>
<proteinExistence type="predicted"/>
<evidence type="ECO:0008006" key="4">
    <source>
        <dbReference type="Google" id="ProtNLM"/>
    </source>
</evidence>
<feature type="signal peptide" evidence="1">
    <location>
        <begin position="1"/>
        <end position="20"/>
    </location>
</feature>
<dbReference type="GeneID" id="79716002"/>
<dbReference type="InterPro" id="IPR007433">
    <property type="entry name" value="DUF481"/>
</dbReference>
<feature type="chain" id="PRO_5005851149" description="Peptide chain release factor RF-3" evidence="1">
    <location>
        <begin position="21"/>
        <end position="337"/>
    </location>
</feature>
<accession>A0A0N0IC18</accession>
<organism evidence="2 3">
    <name type="scientific">Moellerella wisconsensis ATCC 35017</name>
    <dbReference type="NCBI Taxonomy" id="1354267"/>
    <lineage>
        <taxon>Bacteria</taxon>
        <taxon>Pseudomonadati</taxon>
        <taxon>Pseudomonadota</taxon>
        <taxon>Gammaproteobacteria</taxon>
        <taxon>Enterobacterales</taxon>
        <taxon>Morganellaceae</taxon>
        <taxon>Moellerella</taxon>
    </lineage>
</organism>
<name>A0A0N0IC18_9GAMM</name>
<dbReference type="AlphaFoldDB" id="A0A0N0IC18"/>
<keyword evidence="1" id="KW-0732">Signal</keyword>
<evidence type="ECO:0000256" key="1">
    <source>
        <dbReference type="SAM" id="SignalP"/>
    </source>
</evidence>
<reference evidence="2 3" key="1">
    <citation type="submission" date="2015-07" db="EMBL/GenBank/DDBJ databases">
        <title>ATOL: Assembling a taxonomically balanced genome-scale reconstruction of the evolutionary history of the Enterobacteriaceae.</title>
        <authorList>
            <person name="Plunkett G.III."/>
            <person name="Neeno-Eckwall E.C."/>
            <person name="Glasner J.D."/>
            <person name="Perna N.T."/>
        </authorList>
    </citation>
    <scope>NUCLEOTIDE SEQUENCE [LARGE SCALE GENOMIC DNA]</scope>
    <source>
        <strain evidence="2 3">ATCC 35017</strain>
    </source>
</reference>
<sequence>MRLKQSYLFLLIPLSFHALADDIYLKNGNIISGTVNLVDSNNVLVTTDYAGQLKIDLSKVKSFSIEHSSSVKKEYFAPWESVNSVEKSQDGNITLVKGDQKKQMALNKDLVINKNNLATGIPDKSVSGSVNAGAAYNKGSSKNEQYSLNGNLKITDDFWRHGLGAALQRNKDDGNVSTYYYNTNYELDRFFNPGFFWRGDVKYQHDWVEDIKSKASIGTGPGWQVWNDELVSLSLTSLMSYQKLKYRSGSDTDYIQGAVGWDYNQYILAKLVNFYTKGSIGRSFNDDVSLDLNVKAGLMYNITDSINLNTNIVREKINSDKGDSNNTNYTLGVGYKW</sequence>
<gene>
    <name evidence="2" type="ORF">M992_0206</name>
</gene>
<protein>
    <recommendedName>
        <fullName evidence="4">Peptide chain release factor RF-3</fullName>
    </recommendedName>
</protein>
<comment type="caution">
    <text evidence="2">The sequence shown here is derived from an EMBL/GenBank/DDBJ whole genome shotgun (WGS) entry which is preliminary data.</text>
</comment>
<dbReference type="EMBL" id="LGAA01000003">
    <property type="protein sequence ID" value="KPD04101.1"/>
    <property type="molecule type" value="Genomic_DNA"/>
</dbReference>
<evidence type="ECO:0000313" key="3">
    <source>
        <dbReference type="Proteomes" id="UP000053226"/>
    </source>
</evidence>
<keyword evidence="3" id="KW-1185">Reference proteome</keyword>